<keyword evidence="2" id="KW-0808">Transferase</keyword>
<sequence length="276" mass="31789">MSRQAYVDHKKKLILFWSPKVACTSLVHWFTHGALGLEPGYVKEKTPYKDARAWLKGEGYHVDHVVAKNMIERGGYKSVVVSRHPATRALSAYINKFVRYQNRQIDAPMKLEHFSKQAYKTWKGIPPRAAIKNYEGLSFIEFLTHIRDDVAEARETKGEPQLNNHWNTQVPFRFLDWDFKYDHAFQLESFGKAIEWLNREYGMAAPEARTNVTKYGTEAKPDAAHLSSVELSQHAEWLTPENFLTDEALALVAEAYAIDYDYFGYDPKDVKAAPKT</sequence>
<name>A0ABV8U7P2_9PROT</name>
<dbReference type="EMBL" id="JBHSCR010000003">
    <property type="protein sequence ID" value="MFC4347226.1"/>
    <property type="molecule type" value="Genomic_DNA"/>
</dbReference>
<reference evidence="9" key="1">
    <citation type="journal article" date="2019" name="Int. J. Syst. Evol. Microbiol.">
        <title>The Global Catalogue of Microorganisms (GCM) 10K type strain sequencing project: providing services to taxonomists for standard genome sequencing and annotation.</title>
        <authorList>
            <consortium name="The Broad Institute Genomics Platform"/>
            <consortium name="The Broad Institute Genome Sequencing Center for Infectious Disease"/>
            <person name="Wu L."/>
            <person name="Ma J."/>
        </authorList>
    </citation>
    <scope>NUCLEOTIDE SEQUENCE [LARGE SCALE GENOMIC DNA]</scope>
    <source>
        <strain evidence="9">CGMCC 1.15304</strain>
    </source>
</reference>
<evidence type="ECO:0000313" key="8">
    <source>
        <dbReference type="EMBL" id="MFC4347226.1"/>
    </source>
</evidence>
<evidence type="ECO:0000256" key="7">
    <source>
        <dbReference type="ARBA" id="ARBA00023180"/>
    </source>
</evidence>
<dbReference type="RefSeq" id="WP_068149707.1">
    <property type="nucleotide sequence ID" value="NZ_JBHSCR010000003.1"/>
</dbReference>
<evidence type="ECO:0000256" key="6">
    <source>
        <dbReference type="ARBA" id="ARBA00023136"/>
    </source>
</evidence>
<keyword evidence="7" id="KW-0325">Glycoprotein</keyword>
<evidence type="ECO:0000256" key="5">
    <source>
        <dbReference type="ARBA" id="ARBA00023034"/>
    </source>
</evidence>
<accession>A0ABV8U7P2</accession>
<comment type="caution">
    <text evidence="8">The sequence shown here is derived from an EMBL/GenBank/DDBJ whole genome shotgun (WGS) entry which is preliminary data.</text>
</comment>
<comment type="subcellular location">
    <subcellularLocation>
        <location evidence="1">Golgi apparatus membrane</location>
        <topology evidence="1">Single-pass type II membrane protein</topology>
    </subcellularLocation>
</comment>
<dbReference type="PANTHER" id="PTHR12137">
    <property type="entry name" value="CARBOHYDRATE SULFOTRANSFERASE"/>
    <property type="match status" value="1"/>
</dbReference>
<evidence type="ECO:0000256" key="2">
    <source>
        <dbReference type="ARBA" id="ARBA00022679"/>
    </source>
</evidence>
<keyword evidence="9" id="KW-1185">Reference proteome</keyword>
<dbReference type="PANTHER" id="PTHR12137:SF54">
    <property type="entry name" value="CARBOHYDRATE SULFOTRANSFERASE"/>
    <property type="match status" value="1"/>
</dbReference>
<keyword evidence="6" id="KW-0472">Membrane</keyword>
<evidence type="ECO:0000256" key="3">
    <source>
        <dbReference type="ARBA" id="ARBA00022692"/>
    </source>
</evidence>
<evidence type="ECO:0000313" key="9">
    <source>
        <dbReference type="Proteomes" id="UP001595776"/>
    </source>
</evidence>
<keyword evidence="4" id="KW-1133">Transmembrane helix</keyword>
<organism evidence="8 9">
    <name type="scientific">Kordiimonas lipolytica</name>
    <dbReference type="NCBI Taxonomy" id="1662421"/>
    <lineage>
        <taxon>Bacteria</taxon>
        <taxon>Pseudomonadati</taxon>
        <taxon>Pseudomonadota</taxon>
        <taxon>Alphaproteobacteria</taxon>
        <taxon>Kordiimonadales</taxon>
        <taxon>Kordiimonadaceae</taxon>
        <taxon>Kordiimonas</taxon>
    </lineage>
</organism>
<evidence type="ECO:0000256" key="1">
    <source>
        <dbReference type="ARBA" id="ARBA00004323"/>
    </source>
</evidence>
<gene>
    <name evidence="8" type="ORF">ACFO5Q_05155</name>
</gene>
<keyword evidence="3" id="KW-0812">Transmembrane</keyword>
<proteinExistence type="predicted"/>
<evidence type="ECO:0000256" key="4">
    <source>
        <dbReference type="ARBA" id="ARBA00022989"/>
    </source>
</evidence>
<protein>
    <submittedName>
        <fullName evidence="8">Sulfotransferase family 2 domain-containing protein</fullName>
    </submittedName>
</protein>
<dbReference type="InterPro" id="IPR018011">
    <property type="entry name" value="Carb_sulfotrans_8-10"/>
</dbReference>
<dbReference type="Pfam" id="PF03567">
    <property type="entry name" value="Sulfotransfer_2"/>
    <property type="match status" value="1"/>
</dbReference>
<dbReference type="Proteomes" id="UP001595776">
    <property type="component" value="Unassembled WGS sequence"/>
</dbReference>
<dbReference type="InterPro" id="IPR005331">
    <property type="entry name" value="Sulfotransferase"/>
</dbReference>
<keyword evidence="5" id="KW-0333">Golgi apparatus</keyword>